<dbReference type="Gene3D" id="1.25.40.20">
    <property type="entry name" value="Ankyrin repeat-containing domain"/>
    <property type="match status" value="1"/>
</dbReference>
<sequence length="360" mass="40139">MGEGSDTRGLAWAWGSSSLAPDNFVFRPKAVPDIEDWLGTAADIIVDRLWLPSISLFGFDSDFILSVRVDIVSMLSIIPLGCNIGMGIWNGFYGIIAELLTAKTTAFVLTFWYATQHIANAATKRKRPSSLLALSPDIDLNASIQKLHGKVLVQWELEEEAVASSRGLFLDPIDSLLDAINALKQWAEMRLEDASGKDSVFNNMLVKASLRFDLRGTDIQYLVHRMVERKSVPAMMEKIVGRFPETLSVRYNGSTPFDMTAALEPTYRKLLVEMFAEADMKHRDMNGENGLHRACRRGDCLAVKHLARKDITCVVEKTGAGELPLFLLCSPEGKDETVLRSAGYVEAIWYLLNQYPEALF</sequence>
<protein>
    <submittedName>
        <fullName evidence="1">Uncharacterized protein</fullName>
    </submittedName>
</protein>
<dbReference type="Proteomes" id="UP000266841">
    <property type="component" value="Unassembled WGS sequence"/>
</dbReference>
<comment type="caution">
    <text evidence="1">The sequence shown here is derived from an EMBL/GenBank/DDBJ whole genome shotgun (WGS) entry which is preliminary data.</text>
</comment>
<evidence type="ECO:0000313" key="2">
    <source>
        <dbReference type="Proteomes" id="UP000266841"/>
    </source>
</evidence>
<dbReference type="AlphaFoldDB" id="K0SJJ8"/>
<evidence type="ECO:0000313" key="1">
    <source>
        <dbReference type="EMBL" id="EJK66468.1"/>
    </source>
</evidence>
<dbReference type="InterPro" id="IPR036770">
    <property type="entry name" value="Ankyrin_rpt-contain_sf"/>
</dbReference>
<dbReference type="EMBL" id="AGNL01014937">
    <property type="protein sequence ID" value="EJK66468.1"/>
    <property type="molecule type" value="Genomic_DNA"/>
</dbReference>
<reference evidence="1 2" key="1">
    <citation type="journal article" date="2012" name="Genome Biol.">
        <title>Genome and low-iron response of an oceanic diatom adapted to chronic iron limitation.</title>
        <authorList>
            <person name="Lommer M."/>
            <person name="Specht M."/>
            <person name="Roy A.S."/>
            <person name="Kraemer L."/>
            <person name="Andreson R."/>
            <person name="Gutowska M.A."/>
            <person name="Wolf J."/>
            <person name="Bergner S.V."/>
            <person name="Schilhabel M.B."/>
            <person name="Klostermeier U.C."/>
            <person name="Beiko R.G."/>
            <person name="Rosenstiel P."/>
            <person name="Hippler M."/>
            <person name="Laroche J."/>
        </authorList>
    </citation>
    <scope>NUCLEOTIDE SEQUENCE [LARGE SCALE GENOMIC DNA]</scope>
    <source>
        <strain evidence="1 2">CCMP1005</strain>
    </source>
</reference>
<accession>K0SJJ8</accession>
<organism evidence="1 2">
    <name type="scientific">Thalassiosira oceanica</name>
    <name type="common">Marine diatom</name>
    <dbReference type="NCBI Taxonomy" id="159749"/>
    <lineage>
        <taxon>Eukaryota</taxon>
        <taxon>Sar</taxon>
        <taxon>Stramenopiles</taxon>
        <taxon>Ochrophyta</taxon>
        <taxon>Bacillariophyta</taxon>
        <taxon>Coscinodiscophyceae</taxon>
        <taxon>Thalassiosirophycidae</taxon>
        <taxon>Thalassiosirales</taxon>
        <taxon>Thalassiosiraceae</taxon>
        <taxon>Thalassiosira</taxon>
    </lineage>
</organism>
<keyword evidence="2" id="KW-1185">Reference proteome</keyword>
<gene>
    <name evidence="1" type="ORF">THAOC_12620</name>
</gene>
<name>K0SJJ8_THAOC</name>
<proteinExistence type="predicted"/>